<accession>A0A0E9NC83</accession>
<dbReference type="Proteomes" id="UP000033140">
    <property type="component" value="Unassembled WGS sequence"/>
</dbReference>
<evidence type="ECO:0000259" key="2">
    <source>
        <dbReference type="Pfam" id="PF02878"/>
    </source>
</evidence>
<dbReference type="Pfam" id="PF02878">
    <property type="entry name" value="PGM_PMM_I"/>
    <property type="match status" value="1"/>
</dbReference>
<dbReference type="EMBL" id="BACD03000008">
    <property type="protein sequence ID" value="GAO47336.1"/>
    <property type="molecule type" value="Genomic_DNA"/>
</dbReference>
<dbReference type="SUPFAM" id="SSF53738">
    <property type="entry name" value="Phosphoglucomutase, first 3 domains"/>
    <property type="match status" value="1"/>
</dbReference>
<comment type="similarity">
    <text evidence="1">Belongs to the phosphohexose mutase family.</text>
</comment>
<dbReference type="PANTHER" id="PTHR45955">
    <property type="entry name" value="PHOSPHOACETYLGLUCOSAMINE MUTASE"/>
    <property type="match status" value="1"/>
</dbReference>
<protein>
    <recommendedName>
        <fullName evidence="2">Alpha-D-phosphohexomutase alpha/beta/alpha domain-containing protein</fullName>
    </recommendedName>
</protein>
<keyword evidence="4" id="KW-1185">Reference proteome</keyword>
<reference evidence="3 4" key="1">
    <citation type="journal article" date="2011" name="J. Gen. Appl. Microbiol.">
        <title>Draft genome sequencing of the enigmatic yeast Saitoella complicata.</title>
        <authorList>
            <person name="Nishida H."/>
            <person name="Hamamoto M."/>
            <person name="Sugiyama J."/>
        </authorList>
    </citation>
    <scope>NUCLEOTIDE SEQUENCE [LARGE SCALE GENOMIC DNA]</scope>
    <source>
        <strain evidence="3 4">NRRL Y-17804</strain>
    </source>
</reference>
<dbReference type="InterPro" id="IPR016066">
    <property type="entry name" value="A-D-PHexomutase_CS"/>
</dbReference>
<dbReference type="GO" id="GO:0005975">
    <property type="term" value="P:carbohydrate metabolic process"/>
    <property type="evidence" value="ECO:0007669"/>
    <property type="project" value="InterPro"/>
</dbReference>
<dbReference type="PANTHER" id="PTHR45955:SF1">
    <property type="entry name" value="PHOSPHOACETYLGLUCOSAMINE MUTASE"/>
    <property type="match status" value="1"/>
</dbReference>
<dbReference type="Gene3D" id="3.40.120.10">
    <property type="entry name" value="Alpha-D-Glucose-1,6-Bisphosphate, subunit A, domain 3"/>
    <property type="match status" value="1"/>
</dbReference>
<dbReference type="InterPro" id="IPR016055">
    <property type="entry name" value="A-D-PHexomutase_a/b/a-I/II/III"/>
</dbReference>
<dbReference type="InterPro" id="IPR005844">
    <property type="entry name" value="A-D-PHexomutase_a/b/a-I"/>
</dbReference>
<evidence type="ECO:0000256" key="1">
    <source>
        <dbReference type="ARBA" id="ARBA00010231"/>
    </source>
</evidence>
<dbReference type="GO" id="GO:0000287">
    <property type="term" value="F:magnesium ion binding"/>
    <property type="evidence" value="ECO:0007669"/>
    <property type="project" value="InterPro"/>
</dbReference>
<evidence type="ECO:0000313" key="3">
    <source>
        <dbReference type="EMBL" id="GAO47336.1"/>
    </source>
</evidence>
<sequence length="120" mass="12850">MCDSRHITHANFDNIYAAVAEASSGFAKLQGLLYGYGTAGFRLKAHLLTSVVFRVGLLAAVRLKKLNGQTIGVMITASHNPAEDNGVKLVDPQGEMLEGSWEAYATLLANAQTDNELVEA</sequence>
<reference evidence="3 4" key="3">
    <citation type="journal article" date="2015" name="Genome Announc.">
        <title>Draft Genome Sequence of the Archiascomycetous Yeast Saitoella complicata.</title>
        <authorList>
            <person name="Yamauchi K."/>
            <person name="Kondo S."/>
            <person name="Hamamoto M."/>
            <person name="Takahashi Y."/>
            <person name="Ogura Y."/>
            <person name="Hayashi T."/>
            <person name="Nishida H."/>
        </authorList>
    </citation>
    <scope>NUCLEOTIDE SEQUENCE [LARGE SCALE GENOMIC DNA]</scope>
    <source>
        <strain evidence="3 4">NRRL Y-17804</strain>
    </source>
</reference>
<feature type="domain" description="Alpha-D-phosphohexomutase alpha/beta/alpha" evidence="2">
    <location>
        <begin position="69"/>
        <end position="100"/>
    </location>
</feature>
<dbReference type="AlphaFoldDB" id="A0A0E9NC83"/>
<reference evidence="3 4" key="2">
    <citation type="journal article" date="2014" name="J. Gen. Appl. Microbiol.">
        <title>The early diverging ascomycetous budding yeast Saitoella complicata has three histone deacetylases belonging to the Clr6, Hos2, and Rpd3 lineages.</title>
        <authorList>
            <person name="Nishida H."/>
            <person name="Matsumoto T."/>
            <person name="Kondo S."/>
            <person name="Hamamoto M."/>
            <person name="Yoshikawa H."/>
        </authorList>
    </citation>
    <scope>NUCLEOTIDE SEQUENCE [LARGE SCALE GENOMIC DNA]</scope>
    <source>
        <strain evidence="3 4">NRRL Y-17804</strain>
    </source>
</reference>
<dbReference type="GO" id="GO:0006048">
    <property type="term" value="P:UDP-N-acetylglucosamine biosynthetic process"/>
    <property type="evidence" value="ECO:0007669"/>
    <property type="project" value="TreeGrafter"/>
</dbReference>
<proteinExistence type="inferred from homology"/>
<dbReference type="PROSITE" id="PS00710">
    <property type="entry name" value="PGM_PMM"/>
    <property type="match status" value="1"/>
</dbReference>
<organism evidence="3 4">
    <name type="scientific">Saitoella complicata (strain BCRC 22490 / CBS 7301 / JCM 7358 / NBRC 10748 / NRRL Y-17804)</name>
    <dbReference type="NCBI Taxonomy" id="698492"/>
    <lineage>
        <taxon>Eukaryota</taxon>
        <taxon>Fungi</taxon>
        <taxon>Dikarya</taxon>
        <taxon>Ascomycota</taxon>
        <taxon>Taphrinomycotina</taxon>
        <taxon>Taphrinomycotina incertae sedis</taxon>
        <taxon>Saitoella</taxon>
    </lineage>
</organism>
<dbReference type="STRING" id="698492.A0A0E9NC83"/>
<name>A0A0E9NC83_SAICN</name>
<evidence type="ECO:0000313" key="4">
    <source>
        <dbReference type="Proteomes" id="UP000033140"/>
    </source>
</evidence>
<comment type="caution">
    <text evidence="3">The sequence shown here is derived from an EMBL/GenBank/DDBJ whole genome shotgun (WGS) entry which is preliminary data.</text>
</comment>
<dbReference type="GO" id="GO:0004610">
    <property type="term" value="F:phosphoacetylglucosamine mutase activity"/>
    <property type="evidence" value="ECO:0007669"/>
    <property type="project" value="TreeGrafter"/>
</dbReference>
<gene>
    <name evidence="3" type="ORF">G7K_1544-t1</name>
</gene>